<feature type="region of interest" description="Disordered" evidence="2">
    <location>
        <begin position="280"/>
        <end position="303"/>
    </location>
</feature>
<dbReference type="AlphaFoldDB" id="F0ZGE4"/>
<keyword evidence="1" id="KW-0175">Coiled coil</keyword>
<evidence type="ECO:0000313" key="3">
    <source>
        <dbReference type="EMBL" id="EGC36995.1"/>
    </source>
</evidence>
<organism evidence="3 4">
    <name type="scientific">Dictyostelium purpureum</name>
    <name type="common">Slime mold</name>
    <dbReference type="NCBI Taxonomy" id="5786"/>
    <lineage>
        <taxon>Eukaryota</taxon>
        <taxon>Amoebozoa</taxon>
        <taxon>Evosea</taxon>
        <taxon>Eumycetozoa</taxon>
        <taxon>Dictyostelia</taxon>
        <taxon>Dictyosteliales</taxon>
        <taxon>Dictyosteliaceae</taxon>
        <taxon>Dictyostelium</taxon>
    </lineage>
</organism>
<evidence type="ECO:0000256" key="1">
    <source>
        <dbReference type="SAM" id="Coils"/>
    </source>
</evidence>
<dbReference type="EMBL" id="GL871011">
    <property type="protein sequence ID" value="EGC36995.1"/>
    <property type="molecule type" value="Genomic_DNA"/>
</dbReference>
<dbReference type="Proteomes" id="UP000001064">
    <property type="component" value="Unassembled WGS sequence"/>
</dbReference>
<evidence type="ECO:0000256" key="2">
    <source>
        <dbReference type="SAM" id="MobiDB-lite"/>
    </source>
</evidence>
<protein>
    <submittedName>
        <fullName evidence="3">Uncharacterized protein</fullName>
    </submittedName>
</protein>
<name>F0ZGE4_DICPU</name>
<dbReference type="VEuPathDB" id="AmoebaDB:DICPUDRAFT_150465"/>
<gene>
    <name evidence="3" type="ORF">DICPUDRAFT_150465</name>
</gene>
<feature type="compositionally biased region" description="Polar residues" evidence="2">
    <location>
        <begin position="513"/>
        <end position="527"/>
    </location>
</feature>
<feature type="region of interest" description="Disordered" evidence="2">
    <location>
        <begin position="508"/>
        <end position="527"/>
    </location>
</feature>
<feature type="compositionally biased region" description="Basic and acidic residues" evidence="2">
    <location>
        <begin position="1"/>
        <end position="27"/>
    </location>
</feature>
<accession>F0ZGE4</accession>
<keyword evidence="4" id="KW-1185">Reference proteome</keyword>
<evidence type="ECO:0000313" key="4">
    <source>
        <dbReference type="Proteomes" id="UP000001064"/>
    </source>
</evidence>
<feature type="coiled-coil region" evidence="1">
    <location>
        <begin position="156"/>
        <end position="183"/>
    </location>
</feature>
<feature type="region of interest" description="Disordered" evidence="2">
    <location>
        <begin position="1"/>
        <end position="73"/>
    </location>
</feature>
<sequence>MDISDSKENRNDLDGKIKDNIEIHPQDAHVNTVGNMNASDGENKSEYNEDSEDSAQDENEDESEEDEEEKGGNEYVDEALKYDINFINYNQVPTSQLIKAQINNGFENAHLVNNIIQNSINNPNIKNNNDINNQLQNIQKAHKIQIDTQNKNLREIGILQNKKEKIEEQYQIKMKKLLNIQANRLESFEQDIHNPDNKINYDDYLIKLIYTLRRLHIQSFREFRCLYNMYYQYRITVDGLKVAPGDPKLMKHEFFDFDNSFFYKYLFNYKLQNDINNSKNINNNNNNNSNENFINSNNSRDTTTTTTNQYKRFKTDNDIFCDKFLNSISSNEINFADSSSFTKRETHLLKMLKQSEKDKSKKEKIIDELQRDVTFYSETLITNNIKKNKKILELKEIILKKESEIGTLQNKFDSIREYFSKVREIYESEQNEAIAQIFHSDTQSMNLKSSTEYHDEAKKERDNVTIESLKKENQLLLEKVNQIGLKNSQLEKEKEKLLSYHQEKDLKYKESPQILQDPNNETGSQNL</sequence>
<reference evidence="4" key="1">
    <citation type="journal article" date="2011" name="Genome Biol.">
        <title>Comparative genomics of the social amoebae Dictyostelium discoideum and Dictyostelium purpureum.</title>
        <authorList>
            <consortium name="US DOE Joint Genome Institute (JGI-PGF)"/>
            <person name="Sucgang R."/>
            <person name="Kuo A."/>
            <person name="Tian X."/>
            <person name="Salerno W."/>
            <person name="Parikh A."/>
            <person name="Feasley C.L."/>
            <person name="Dalin E."/>
            <person name="Tu H."/>
            <person name="Huang E."/>
            <person name="Barry K."/>
            <person name="Lindquist E."/>
            <person name="Shapiro H."/>
            <person name="Bruce D."/>
            <person name="Schmutz J."/>
            <person name="Salamov A."/>
            <person name="Fey P."/>
            <person name="Gaudet P."/>
            <person name="Anjard C."/>
            <person name="Babu M.M."/>
            <person name="Basu S."/>
            <person name="Bushmanova Y."/>
            <person name="van der Wel H."/>
            <person name="Katoh-Kurasawa M."/>
            <person name="Dinh C."/>
            <person name="Coutinho P.M."/>
            <person name="Saito T."/>
            <person name="Elias M."/>
            <person name="Schaap P."/>
            <person name="Kay R.R."/>
            <person name="Henrissat B."/>
            <person name="Eichinger L."/>
            <person name="Rivero F."/>
            <person name="Putnam N.H."/>
            <person name="West C.M."/>
            <person name="Loomis W.F."/>
            <person name="Chisholm R.L."/>
            <person name="Shaulsky G."/>
            <person name="Strassmann J.E."/>
            <person name="Queller D.C."/>
            <person name="Kuspa A."/>
            <person name="Grigoriev I.V."/>
        </authorList>
    </citation>
    <scope>NUCLEOTIDE SEQUENCE [LARGE SCALE GENOMIC DNA]</scope>
    <source>
        <strain evidence="4">QSDP1</strain>
    </source>
</reference>
<dbReference type="RefSeq" id="XP_003286492.1">
    <property type="nucleotide sequence ID" value="XM_003286444.1"/>
</dbReference>
<feature type="compositionally biased region" description="Acidic residues" evidence="2">
    <location>
        <begin position="48"/>
        <end position="69"/>
    </location>
</feature>
<dbReference type="InParanoid" id="F0ZGE4"/>
<dbReference type="KEGG" id="dpp:DICPUDRAFT_150465"/>
<proteinExistence type="predicted"/>
<dbReference type="GeneID" id="10503873"/>